<organism evidence="2 3">
    <name type="scientific">Fistulifera solaris</name>
    <name type="common">Oleaginous diatom</name>
    <dbReference type="NCBI Taxonomy" id="1519565"/>
    <lineage>
        <taxon>Eukaryota</taxon>
        <taxon>Sar</taxon>
        <taxon>Stramenopiles</taxon>
        <taxon>Ochrophyta</taxon>
        <taxon>Bacillariophyta</taxon>
        <taxon>Bacillariophyceae</taxon>
        <taxon>Bacillariophycidae</taxon>
        <taxon>Naviculales</taxon>
        <taxon>Naviculaceae</taxon>
        <taxon>Fistulifera</taxon>
    </lineage>
</organism>
<accession>A0A1Z5JHN3</accession>
<gene>
    <name evidence="2" type="ORF">FisN_27Lu005</name>
</gene>
<reference evidence="2 3" key="1">
    <citation type="journal article" date="2015" name="Plant Cell">
        <title>Oil accumulation by the oleaginous diatom Fistulifera solaris as revealed by the genome and transcriptome.</title>
        <authorList>
            <person name="Tanaka T."/>
            <person name="Maeda Y."/>
            <person name="Veluchamy A."/>
            <person name="Tanaka M."/>
            <person name="Abida H."/>
            <person name="Marechal E."/>
            <person name="Bowler C."/>
            <person name="Muto M."/>
            <person name="Sunaga Y."/>
            <person name="Tanaka M."/>
            <person name="Yoshino T."/>
            <person name="Taniguchi T."/>
            <person name="Fukuda Y."/>
            <person name="Nemoto M."/>
            <person name="Matsumoto M."/>
            <person name="Wong P.S."/>
            <person name="Aburatani S."/>
            <person name="Fujibuchi W."/>
        </authorList>
    </citation>
    <scope>NUCLEOTIDE SEQUENCE [LARGE SCALE GENOMIC DNA]</scope>
    <source>
        <strain evidence="2 3">JPCC DA0580</strain>
    </source>
</reference>
<proteinExistence type="predicted"/>
<name>A0A1Z5JHN3_FISSO</name>
<comment type="caution">
    <text evidence="2">The sequence shown here is derived from an EMBL/GenBank/DDBJ whole genome shotgun (WGS) entry which is preliminary data.</text>
</comment>
<feature type="region of interest" description="Disordered" evidence="1">
    <location>
        <begin position="294"/>
        <end position="314"/>
    </location>
</feature>
<dbReference type="Proteomes" id="UP000198406">
    <property type="component" value="Unassembled WGS sequence"/>
</dbReference>
<dbReference type="EMBL" id="BDSP01000069">
    <property type="protein sequence ID" value="GAX13509.1"/>
    <property type="molecule type" value="Genomic_DNA"/>
</dbReference>
<evidence type="ECO:0000256" key="1">
    <source>
        <dbReference type="SAM" id="MobiDB-lite"/>
    </source>
</evidence>
<dbReference type="AlphaFoldDB" id="A0A1Z5JHN3"/>
<evidence type="ECO:0000313" key="2">
    <source>
        <dbReference type="EMBL" id="GAX13509.1"/>
    </source>
</evidence>
<keyword evidence="3" id="KW-1185">Reference proteome</keyword>
<dbReference type="InParanoid" id="A0A1Z5JHN3"/>
<feature type="region of interest" description="Disordered" evidence="1">
    <location>
        <begin position="139"/>
        <end position="203"/>
    </location>
</feature>
<sequence length="524" mass="56926">MKNNTVSPVVWHEELPLFVSLANKVLEKKEDIRKSSGSQWKSKQWVPASETVDIGIRFGDKFKALRHTEHSVVRRGELTTLDAILDDSFKILRKELSDMAAFQTQSTASANVVTGTAAAASLDPVAAAVAAVMGGETGASASRKHPYLRSKKNDNVSKKSRKGPKGERVATNVVHHPVASRFPASNRGPFPTPTDQLRPVSASGKGLEKWQIDMLMAWMKENDYNSSPDWTAIDDLVERTGMKPSQIVAWIAELGASVVKLRSGGGAAVEESVGVGLGVEVEVAMEQQPEIITIDDGDDEDDSVPELAEENDKDDDISSLLGLAADEMIDEFYAMYAGVSRPDNTEDGDVAEDDDEATWDLLIAEFFDVMDAHELDIVDDGKSEPSVAKTCKVLQDASEVHYEAHNESESSEGEAVLELSCLESLESLELLVLELGFNFEGDGEWVNSISSLRAQEGTNDRCIDGKSSNLLLGSLNADEEALIEELAVFLPDVDEDLHSPSARIRSDSTDSIFGLCSLDARDIP</sequence>
<protein>
    <submittedName>
        <fullName evidence="2">Uncharacterized protein</fullName>
    </submittedName>
</protein>
<evidence type="ECO:0000313" key="3">
    <source>
        <dbReference type="Proteomes" id="UP000198406"/>
    </source>
</evidence>